<keyword evidence="3" id="KW-1185">Reference proteome</keyword>
<sequence length="149" mass="17017">MKAVLFILIIYCVIAETITFNKYNKSTTDKHCSKELLISSTSINIGKCYTFSKVFGVENILEIYPYFIVNEIKNTNNEVTGYCIKYSVSSECAIESEENQIGLVNECHNYQSINDYDYDYEIKSGSVDDETNTSVPLYILMVLSFMVLI</sequence>
<feature type="signal peptide" evidence="1">
    <location>
        <begin position="1"/>
        <end position="15"/>
    </location>
</feature>
<dbReference type="EMBL" id="BAAFRS010000083">
    <property type="protein sequence ID" value="GAB1221714.1"/>
    <property type="molecule type" value="Genomic_DNA"/>
</dbReference>
<evidence type="ECO:0000256" key="1">
    <source>
        <dbReference type="SAM" id="SignalP"/>
    </source>
</evidence>
<accession>A0ABQ0DFS8</accession>
<comment type="caution">
    <text evidence="2">The sequence shown here is derived from an EMBL/GenBank/DDBJ whole genome shotgun (WGS) entry which is preliminary data.</text>
</comment>
<evidence type="ECO:0000313" key="2">
    <source>
        <dbReference type="EMBL" id="GAB1221714.1"/>
    </source>
</evidence>
<organism evidence="2 3">
    <name type="scientific">Entamoeba nuttalli</name>
    <dbReference type="NCBI Taxonomy" id="412467"/>
    <lineage>
        <taxon>Eukaryota</taxon>
        <taxon>Amoebozoa</taxon>
        <taxon>Evosea</taxon>
        <taxon>Archamoebae</taxon>
        <taxon>Mastigamoebida</taxon>
        <taxon>Entamoebidae</taxon>
        <taxon>Entamoeba</taxon>
    </lineage>
</organism>
<gene>
    <name evidence="2" type="ORF">ENUP19_0083G0090</name>
</gene>
<feature type="chain" id="PRO_5046612130" evidence="1">
    <location>
        <begin position="16"/>
        <end position="149"/>
    </location>
</feature>
<protein>
    <submittedName>
        <fullName evidence="2">Uncharacterized protein</fullName>
    </submittedName>
</protein>
<dbReference type="Proteomes" id="UP001628156">
    <property type="component" value="Unassembled WGS sequence"/>
</dbReference>
<proteinExistence type="predicted"/>
<reference evidence="2 3" key="1">
    <citation type="journal article" date="2019" name="PLoS Negl. Trop. Dis.">
        <title>Whole genome sequencing of Entamoeba nuttalli reveals mammalian host-related molecular signatures and a novel octapeptide-repeat surface protein.</title>
        <authorList>
            <person name="Tanaka M."/>
            <person name="Makiuchi T."/>
            <person name="Komiyama T."/>
            <person name="Shiina T."/>
            <person name="Osaki K."/>
            <person name="Tachibana H."/>
        </authorList>
    </citation>
    <scope>NUCLEOTIDE SEQUENCE [LARGE SCALE GENOMIC DNA]</scope>
    <source>
        <strain evidence="2 3">P19-061405</strain>
    </source>
</reference>
<keyword evidence="1" id="KW-0732">Signal</keyword>
<name>A0ABQ0DFS8_9EUKA</name>
<evidence type="ECO:0000313" key="3">
    <source>
        <dbReference type="Proteomes" id="UP001628156"/>
    </source>
</evidence>